<feature type="region of interest" description="Disordered" evidence="1">
    <location>
        <begin position="1"/>
        <end position="22"/>
    </location>
</feature>
<evidence type="ECO:0000313" key="2">
    <source>
        <dbReference type="EMBL" id="MFD2762059.1"/>
    </source>
</evidence>
<dbReference type="Proteomes" id="UP001597502">
    <property type="component" value="Unassembled WGS sequence"/>
</dbReference>
<keyword evidence="3" id="KW-1185">Reference proteome</keyword>
<evidence type="ECO:0000256" key="1">
    <source>
        <dbReference type="SAM" id="MobiDB-lite"/>
    </source>
</evidence>
<dbReference type="RefSeq" id="WP_382395186.1">
    <property type="nucleotide sequence ID" value="NZ_JBHUNA010000034.1"/>
</dbReference>
<evidence type="ECO:0000313" key="3">
    <source>
        <dbReference type="Proteomes" id="UP001597502"/>
    </source>
</evidence>
<comment type="caution">
    <text evidence="2">The sequence shown here is derived from an EMBL/GenBank/DDBJ whole genome shotgun (WGS) entry which is preliminary data.</text>
</comment>
<dbReference type="EMBL" id="JBHUNA010000034">
    <property type="protein sequence ID" value="MFD2762059.1"/>
    <property type="molecule type" value="Genomic_DNA"/>
</dbReference>
<name>A0ABW5V8P8_9BACI</name>
<feature type="compositionally biased region" description="Basic and acidic residues" evidence="1">
    <location>
        <begin position="1"/>
        <end position="13"/>
    </location>
</feature>
<proteinExistence type="predicted"/>
<protein>
    <submittedName>
        <fullName evidence="2">Uncharacterized protein</fullName>
    </submittedName>
</protein>
<accession>A0ABW5V8P8</accession>
<reference evidence="3" key="1">
    <citation type="journal article" date="2019" name="Int. J. Syst. Evol. Microbiol.">
        <title>The Global Catalogue of Microorganisms (GCM) 10K type strain sequencing project: providing services to taxonomists for standard genome sequencing and annotation.</title>
        <authorList>
            <consortium name="The Broad Institute Genomics Platform"/>
            <consortium name="The Broad Institute Genome Sequencing Center for Infectious Disease"/>
            <person name="Wu L."/>
            <person name="Ma J."/>
        </authorList>
    </citation>
    <scope>NUCLEOTIDE SEQUENCE [LARGE SCALE GENOMIC DNA]</scope>
    <source>
        <strain evidence="3">TISTR 1535</strain>
    </source>
</reference>
<sequence>MSDEKGSELDSKKTNIYPVPGKITKWRGQTREQKRHKDMMERLNRWERKG</sequence>
<organism evidence="2 3">
    <name type="scientific">Lentibacillus juripiscarius</name>
    <dbReference type="NCBI Taxonomy" id="257446"/>
    <lineage>
        <taxon>Bacteria</taxon>
        <taxon>Bacillati</taxon>
        <taxon>Bacillota</taxon>
        <taxon>Bacilli</taxon>
        <taxon>Bacillales</taxon>
        <taxon>Bacillaceae</taxon>
        <taxon>Lentibacillus</taxon>
    </lineage>
</organism>
<gene>
    <name evidence="2" type="ORF">ACFSUO_13955</name>
</gene>